<evidence type="ECO:0000313" key="6">
    <source>
        <dbReference type="Proteomes" id="UP000320516"/>
    </source>
</evidence>
<dbReference type="AlphaFoldDB" id="A0A560K9P9"/>
<keyword evidence="1" id="KW-0378">Hydrolase</keyword>
<accession>A0A560K9P9</accession>
<dbReference type="InterPro" id="IPR052016">
    <property type="entry name" value="Bact_Sigma-Reg"/>
</dbReference>
<dbReference type="GO" id="GO:0016791">
    <property type="term" value="F:phosphatase activity"/>
    <property type="evidence" value="ECO:0007669"/>
    <property type="project" value="TreeGrafter"/>
</dbReference>
<dbReference type="SUPFAM" id="SSF52172">
    <property type="entry name" value="CheY-like"/>
    <property type="match status" value="1"/>
</dbReference>
<feature type="modified residue" description="4-aspartylphosphate" evidence="2">
    <location>
        <position position="55"/>
    </location>
</feature>
<dbReference type="SMART" id="SM00448">
    <property type="entry name" value="REC"/>
    <property type="match status" value="1"/>
</dbReference>
<dbReference type="EMBL" id="VITV01000002">
    <property type="protein sequence ID" value="TWB80045.1"/>
    <property type="molecule type" value="Genomic_DNA"/>
</dbReference>
<dbReference type="InterPro" id="IPR001789">
    <property type="entry name" value="Sig_transdc_resp-reg_receiver"/>
</dbReference>
<dbReference type="PROSITE" id="PS50110">
    <property type="entry name" value="RESPONSE_REGULATORY"/>
    <property type="match status" value="1"/>
</dbReference>
<dbReference type="InterPro" id="IPR001932">
    <property type="entry name" value="PPM-type_phosphatase-like_dom"/>
</dbReference>
<dbReference type="SMART" id="SM00331">
    <property type="entry name" value="PP2C_SIG"/>
    <property type="match status" value="1"/>
</dbReference>
<protein>
    <submittedName>
        <fullName evidence="5">Sigma-B regulation protein RsbU (Phosphoserine phosphatase)</fullName>
    </submittedName>
</protein>
<dbReference type="InterPro" id="IPR011006">
    <property type="entry name" value="CheY-like_superfamily"/>
</dbReference>
<gene>
    <name evidence="5" type="ORF">FBZ87_102469</name>
</gene>
<feature type="coiled-coil region" evidence="3">
    <location>
        <begin position="128"/>
        <end position="166"/>
    </location>
</feature>
<proteinExistence type="predicted"/>
<dbReference type="RefSeq" id="WP_145609478.1">
    <property type="nucleotide sequence ID" value="NZ_VITV01000002.1"/>
</dbReference>
<feature type="domain" description="Response regulatory" evidence="4">
    <location>
        <begin position="6"/>
        <end position="122"/>
    </location>
</feature>
<dbReference type="InterPro" id="IPR036457">
    <property type="entry name" value="PPM-type-like_dom_sf"/>
</dbReference>
<dbReference type="PANTHER" id="PTHR43156">
    <property type="entry name" value="STAGE II SPORULATION PROTEIN E-RELATED"/>
    <property type="match status" value="1"/>
</dbReference>
<dbReference type="Pfam" id="PF00072">
    <property type="entry name" value="Response_reg"/>
    <property type="match status" value="1"/>
</dbReference>
<evidence type="ECO:0000256" key="3">
    <source>
        <dbReference type="SAM" id="Coils"/>
    </source>
</evidence>
<evidence type="ECO:0000256" key="2">
    <source>
        <dbReference type="PROSITE-ProRule" id="PRU00169"/>
    </source>
</evidence>
<dbReference type="Pfam" id="PF07228">
    <property type="entry name" value="SpoIIE"/>
    <property type="match status" value="1"/>
</dbReference>
<dbReference type="GO" id="GO:0000160">
    <property type="term" value="P:phosphorelay signal transduction system"/>
    <property type="evidence" value="ECO:0007669"/>
    <property type="project" value="InterPro"/>
</dbReference>
<dbReference type="CDD" id="cd17574">
    <property type="entry name" value="REC_OmpR"/>
    <property type="match status" value="1"/>
</dbReference>
<evidence type="ECO:0000259" key="4">
    <source>
        <dbReference type="PROSITE" id="PS50110"/>
    </source>
</evidence>
<evidence type="ECO:0000256" key="1">
    <source>
        <dbReference type="ARBA" id="ARBA00022801"/>
    </source>
</evidence>
<comment type="caution">
    <text evidence="5">The sequence shown here is derived from an EMBL/GenBank/DDBJ whole genome shotgun (WGS) entry which is preliminary data.</text>
</comment>
<dbReference type="Gene3D" id="3.60.40.10">
    <property type="entry name" value="PPM-type phosphatase domain"/>
    <property type="match status" value="1"/>
</dbReference>
<keyword evidence="2" id="KW-0597">Phosphoprotein</keyword>
<evidence type="ECO:0000313" key="5">
    <source>
        <dbReference type="EMBL" id="TWB80045.1"/>
    </source>
</evidence>
<organism evidence="5 6">
    <name type="scientific">Nitrospirillum amazonense</name>
    <dbReference type="NCBI Taxonomy" id="28077"/>
    <lineage>
        <taxon>Bacteria</taxon>
        <taxon>Pseudomonadati</taxon>
        <taxon>Pseudomonadota</taxon>
        <taxon>Alphaproteobacteria</taxon>
        <taxon>Rhodospirillales</taxon>
        <taxon>Azospirillaceae</taxon>
        <taxon>Nitrospirillum</taxon>
    </lineage>
</organism>
<dbReference type="PANTHER" id="PTHR43156:SF2">
    <property type="entry name" value="STAGE II SPORULATION PROTEIN E"/>
    <property type="match status" value="1"/>
</dbReference>
<reference evidence="5 6" key="1">
    <citation type="submission" date="2019-06" db="EMBL/GenBank/DDBJ databases">
        <title>Genomic Encyclopedia of Type Strains, Phase IV (KMG-V): Genome sequencing to study the core and pangenomes of soil and plant-associated prokaryotes.</title>
        <authorList>
            <person name="Whitman W."/>
        </authorList>
    </citation>
    <scope>NUCLEOTIDE SEQUENCE [LARGE SCALE GENOMIC DNA]</scope>
    <source>
        <strain evidence="5 6">BR 12005</strain>
    </source>
</reference>
<keyword evidence="3" id="KW-0175">Coiled coil</keyword>
<name>A0A560K9P9_9PROT</name>
<dbReference type="Gene3D" id="3.40.50.2300">
    <property type="match status" value="1"/>
</dbReference>
<dbReference type="Proteomes" id="UP000320516">
    <property type="component" value="Unassembled WGS sequence"/>
</dbReference>
<sequence length="413" mass="45073">MSEPRRILLVEDEPTTQQMLGIVLRALGYDVVTVANGVAAMDVLAGGGIDLVITDRHMPEMDGITLCRAIRASFPDHYLYVMMLSAQIDDSSVVQGLEAGADDFLVKPPDFAELRARLKAGIRIIDLQRQLEQRNRTLASAHQSLEKAYEHIRKDLQAAADSLRRQLPRPAELDGLRFDWLFEPSDMIGGDILDVVHRPDSPVTVFYQIDVAGHGVPAALSSFNLQSLLSGAALRQLAETGGTTGWATQPVAVVEELNRRAQRSDDDDYFTMLYGVIDRRTGEGVLTLAGHPPPLVWRAASRRLETLGDSGFPVGMLPSVNYEELPFTLAAGDRLIVHSDGLSDCVDAEERAFGDGELARCLAEAAALPLADTIAMVGRRFADWCADAHFDDVSLLILEKTAAEAAEGQDDRD</sequence>